<dbReference type="InterPro" id="IPR000399">
    <property type="entry name" value="TPP-bd_CS"/>
</dbReference>
<keyword evidence="10 14" id="KW-0460">Magnesium</keyword>
<dbReference type="CDD" id="cd02015">
    <property type="entry name" value="TPP_AHAS"/>
    <property type="match status" value="1"/>
</dbReference>
<evidence type="ECO:0000313" key="19">
    <source>
        <dbReference type="Proteomes" id="UP000053577"/>
    </source>
</evidence>
<comment type="similarity">
    <text evidence="3 14">Belongs to the TPP enzyme family.</text>
</comment>
<comment type="pathway">
    <text evidence="1 14">Amino-acid biosynthesis; L-isoleucine biosynthesis; L-isoleucine from 2-oxobutanoate: step 1/4.</text>
</comment>
<sequence length="569" mass="61923">MKLTGAQIVCESLLKEGADVIFGYPGGVLLPLYDTFPQYPALRHILTRHEQGAAHAADGFARVTGKVGVCLATSGPGATNLITGIANAYMDSIPMVAITGQVTRNLIGKDAFQEIDITGITLPITKQNYLVTRASALADTIKEAFYLARTGRPGPVLIDIPKDVFIEQAEFEYPDEPDLPGYKPVIKGNLMQIQKAAKLIETAEKPVIIAGHGVNISGANEELKTLAENCQLPVITTLLGVSSFPEDHILSYGMLGMHGMAYANMAVAATDLIVAIGMRFDDRVTGKLSAFAPHASVIHIDIDPAEIGKNIRVDVPIVGDVKTVLKSLNKQVECVQHSEWLRQLENWRREHPPLSIRHTDLILPQYIVQQISEATSGNAIVVTGVGQHQMWAAQHYTYIRPNSLVTSGGLGTMGFDLPAALGAKVGCPDETVWCIAGDGGFQMNMQELATIVQERAAVKIAVFNNGYLGMVRQWQDLFYNKNYVATPLGCPDFIKIAEAYDIPALNVKRKEEVRPAIEQAMSTEGPFLINFIIEPEENVYPMVPPGAALHEVLEEPKKEVSACPRRSIP</sequence>
<evidence type="ECO:0000256" key="1">
    <source>
        <dbReference type="ARBA" id="ARBA00004974"/>
    </source>
</evidence>
<keyword evidence="5 14" id="KW-0028">Amino-acid biosynthesis</keyword>
<dbReference type="InterPro" id="IPR045229">
    <property type="entry name" value="TPP_enz"/>
</dbReference>
<evidence type="ECO:0000256" key="9">
    <source>
        <dbReference type="ARBA" id="ARBA00022827"/>
    </source>
</evidence>
<dbReference type="PANTHER" id="PTHR18968:SF13">
    <property type="entry name" value="ACETOLACTATE SYNTHASE CATALYTIC SUBUNIT, MITOCHONDRIAL"/>
    <property type="match status" value="1"/>
</dbReference>
<dbReference type="Pfam" id="PF02775">
    <property type="entry name" value="TPP_enzyme_C"/>
    <property type="match status" value="1"/>
</dbReference>
<dbReference type="AlphaFoldDB" id="A0A0V8LY83"/>
<dbReference type="OrthoDB" id="4494979at2"/>
<gene>
    <name evidence="18" type="ORF">DA01_03830</name>
</gene>
<dbReference type="SUPFAM" id="SSF52518">
    <property type="entry name" value="Thiamin diphosphate-binding fold (THDP-binding)"/>
    <property type="match status" value="2"/>
</dbReference>
<dbReference type="Pfam" id="PF00205">
    <property type="entry name" value="TPP_enzyme_M"/>
    <property type="match status" value="1"/>
</dbReference>
<dbReference type="InterPro" id="IPR012846">
    <property type="entry name" value="Acetolactate_synth_lsu"/>
</dbReference>
<dbReference type="CDD" id="cd07035">
    <property type="entry name" value="TPP_PYR_POX_like"/>
    <property type="match status" value="1"/>
</dbReference>
<dbReference type="GO" id="GO:0009097">
    <property type="term" value="P:isoleucine biosynthetic process"/>
    <property type="evidence" value="ECO:0007669"/>
    <property type="project" value="UniProtKB-UniPathway"/>
</dbReference>
<dbReference type="InterPro" id="IPR029061">
    <property type="entry name" value="THDP-binding"/>
</dbReference>
<dbReference type="PANTHER" id="PTHR18968">
    <property type="entry name" value="THIAMINE PYROPHOSPHATE ENZYMES"/>
    <property type="match status" value="1"/>
</dbReference>
<evidence type="ECO:0000256" key="12">
    <source>
        <dbReference type="ARBA" id="ARBA00023304"/>
    </source>
</evidence>
<name>A0A0V8LY83_9CHLR</name>
<dbReference type="FunFam" id="3.40.50.970:FF:000007">
    <property type="entry name" value="Acetolactate synthase"/>
    <property type="match status" value="1"/>
</dbReference>
<comment type="caution">
    <text evidence="18">The sequence shown here is derived from an EMBL/GenBank/DDBJ whole genome shotgun (WGS) entry which is preliminary data.</text>
</comment>
<dbReference type="Pfam" id="PF02776">
    <property type="entry name" value="TPP_enzyme_N"/>
    <property type="match status" value="1"/>
</dbReference>
<evidence type="ECO:0000313" key="18">
    <source>
        <dbReference type="EMBL" id="KSV16372.1"/>
    </source>
</evidence>
<keyword evidence="7 14" id="KW-0808">Transferase</keyword>
<dbReference type="GO" id="GO:0003984">
    <property type="term" value="F:acetolactate synthase activity"/>
    <property type="evidence" value="ECO:0007669"/>
    <property type="project" value="UniProtKB-EC"/>
</dbReference>
<reference evidence="18 19" key="1">
    <citation type="journal article" date="2015" name="Sci. Rep.">
        <title>A comparative genomics and reductive dehalogenase gene transcription study of two chloroethene-respiring bacteria, Dehalococcoides mccartyi strains MB and 11a.</title>
        <authorList>
            <person name="Low A."/>
            <person name="Shen Z."/>
            <person name="Cheng D."/>
            <person name="Rogers M.J."/>
            <person name="Lee P.K."/>
            <person name="He J."/>
        </authorList>
    </citation>
    <scope>NUCLEOTIDE SEQUENCE [LARGE SCALE GENOMIC DNA]</scope>
    <source>
        <strain evidence="18 19">MB</strain>
    </source>
</reference>
<evidence type="ECO:0000256" key="14">
    <source>
        <dbReference type="RuleBase" id="RU003591"/>
    </source>
</evidence>
<evidence type="ECO:0000256" key="13">
    <source>
        <dbReference type="ARBA" id="ARBA00048670"/>
    </source>
</evidence>
<comment type="cofactor">
    <cofactor evidence="14">
        <name>Mg(2+)</name>
        <dbReference type="ChEBI" id="CHEBI:18420"/>
    </cofactor>
    <text evidence="14">Binds 1 Mg(2+) ion per subunit.</text>
</comment>
<dbReference type="PROSITE" id="PS00187">
    <property type="entry name" value="TPP_ENZYMES"/>
    <property type="match status" value="1"/>
</dbReference>
<dbReference type="eggNOG" id="COG0028">
    <property type="taxonomic scope" value="Bacteria"/>
</dbReference>
<dbReference type="FunFam" id="3.40.50.970:FF:000016">
    <property type="entry name" value="Acetolactate synthase"/>
    <property type="match status" value="1"/>
</dbReference>
<dbReference type="PATRIC" id="fig|61435.5.peg.768"/>
<dbReference type="RefSeq" id="WP_058292785.1">
    <property type="nucleotide sequence ID" value="NZ_JGYD01000026.1"/>
</dbReference>
<evidence type="ECO:0000256" key="6">
    <source>
        <dbReference type="ARBA" id="ARBA00022630"/>
    </source>
</evidence>
<dbReference type="EC" id="2.2.1.6" evidence="4 14"/>
<keyword evidence="12 14" id="KW-0100">Branched-chain amino acid biosynthesis</keyword>
<evidence type="ECO:0000259" key="16">
    <source>
        <dbReference type="Pfam" id="PF02775"/>
    </source>
</evidence>
<feature type="domain" description="Thiamine pyrophosphate enzyme TPP-binding" evidence="16">
    <location>
        <begin position="384"/>
        <end position="530"/>
    </location>
</feature>
<organism evidence="18 19">
    <name type="scientific">Dehalococcoides mccartyi</name>
    <dbReference type="NCBI Taxonomy" id="61435"/>
    <lineage>
        <taxon>Bacteria</taxon>
        <taxon>Bacillati</taxon>
        <taxon>Chloroflexota</taxon>
        <taxon>Dehalococcoidia</taxon>
        <taxon>Dehalococcoidales</taxon>
        <taxon>Dehalococcoidaceae</taxon>
        <taxon>Dehalococcoides</taxon>
    </lineage>
</organism>
<dbReference type="InterPro" id="IPR039368">
    <property type="entry name" value="AHAS_TPP"/>
</dbReference>
<proteinExistence type="inferred from homology"/>
<keyword evidence="11 14" id="KW-0786">Thiamine pyrophosphate</keyword>
<keyword evidence="6" id="KW-0285">Flavoprotein</keyword>
<dbReference type="Proteomes" id="UP000053577">
    <property type="component" value="Unassembled WGS sequence"/>
</dbReference>
<comment type="cofactor">
    <cofactor evidence="14">
        <name>thiamine diphosphate</name>
        <dbReference type="ChEBI" id="CHEBI:58937"/>
    </cofactor>
    <text evidence="14">Binds 1 thiamine pyrophosphate per subunit.</text>
</comment>
<dbReference type="GO" id="GO:0000287">
    <property type="term" value="F:magnesium ion binding"/>
    <property type="evidence" value="ECO:0007669"/>
    <property type="project" value="UniProtKB-UniRule"/>
</dbReference>
<evidence type="ECO:0000256" key="3">
    <source>
        <dbReference type="ARBA" id="ARBA00007812"/>
    </source>
</evidence>
<dbReference type="GO" id="GO:0009099">
    <property type="term" value="P:L-valine biosynthetic process"/>
    <property type="evidence" value="ECO:0007669"/>
    <property type="project" value="UniProtKB-UniPathway"/>
</dbReference>
<evidence type="ECO:0000256" key="8">
    <source>
        <dbReference type="ARBA" id="ARBA00022723"/>
    </source>
</evidence>
<dbReference type="InterPro" id="IPR029035">
    <property type="entry name" value="DHS-like_NAD/FAD-binding_dom"/>
</dbReference>
<dbReference type="InterPro" id="IPR012000">
    <property type="entry name" value="Thiamin_PyroP_enz_cen_dom"/>
</dbReference>
<evidence type="ECO:0000256" key="7">
    <source>
        <dbReference type="ARBA" id="ARBA00022679"/>
    </source>
</evidence>
<keyword evidence="9" id="KW-0274">FAD</keyword>
<dbReference type="Gene3D" id="3.40.50.970">
    <property type="match status" value="2"/>
</dbReference>
<dbReference type="GO" id="GO:0050660">
    <property type="term" value="F:flavin adenine dinucleotide binding"/>
    <property type="evidence" value="ECO:0007669"/>
    <property type="project" value="InterPro"/>
</dbReference>
<dbReference type="EMBL" id="JGYD01000026">
    <property type="protein sequence ID" value="KSV16372.1"/>
    <property type="molecule type" value="Genomic_DNA"/>
</dbReference>
<evidence type="ECO:0000256" key="5">
    <source>
        <dbReference type="ARBA" id="ARBA00022605"/>
    </source>
</evidence>
<feature type="domain" description="Thiamine pyrophosphate enzyme central" evidence="15">
    <location>
        <begin position="193"/>
        <end position="328"/>
    </location>
</feature>
<dbReference type="UniPathway" id="UPA00047">
    <property type="reaction ID" value="UER00055"/>
</dbReference>
<evidence type="ECO:0000256" key="11">
    <source>
        <dbReference type="ARBA" id="ARBA00023052"/>
    </source>
</evidence>
<dbReference type="GO" id="GO:0005948">
    <property type="term" value="C:acetolactate synthase complex"/>
    <property type="evidence" value="ECO:0007669"/>
    <property type="project" value="TreeGrafter"/>
</dbReference>
<dbReference type="UniPathway" id="UPA00049">
    <property type="reaction ID" value="UER00059"/>
</dbReference>
<dbReference type="FunFam" id="3.40.50.1220:FF:000008">
    <property type="entry name" value="Acetolactate synthase"/>
    <property type="match status" value="1"/>
</dbReference>
<evidence type="ECO:0000256" key="4">
    <source>
        <dbReference type="ARBA" id="ARBA00013145"/>
    </source>
</evidence>
<accession>A0A0V8LY83</accession>
<evidence type="ECO:0000259" key="17">
    <source>
        <dbReference type="Pfam" id="PF02776"/>
    </source>
</evidence>
<comment type="catalytic activity">
    <reaction evidence="13 14">
        <text>2 pyruvate + H(+) = (2S)-2-acetolactate + CO2</text>
        <dbReference type="Rhea" id="RHEA:25249"/>
        <dbReference type="ChEBI" id="CHEBI:15361"/>
        <dbReference type="ChEBI" id="CHEBI:15378"/>
        <dbReference type="ChEBI" id="CHEBI:16526"/>
        <dbReference type="ChEBI" id="CHEBI:58476"/>
        <dbReference type="EC" id="2.2.1.6"/>
    </reaction>
</comment>
<dbReference type="SUPFAM" id="SSF52467">
    <property type="entry name" value="DHS-like NAD/FAD-binding domain"/>
    <property type="match status" value="1"/>
</dbReference>
<evidence type="ECO:0000259" key="15">
    <source>
        <dbReference type="Pfam" id="PF00205"/>
    </source>
</evidence>
<evidence type="ECO:0000256" key="2">
    <source>
        <dbReference type="ARBA" id="ARBA00005025"/>
    </source>
</evidence>
<keyword evidence="8 14" id="KW-0479">Metal-binding</keyword>
<dbReference type="InterPro" id="IPR011766">
    <property type="entry name" value="TPP_enzyme_TPP-bd"/>
</dbReference>
<dbReference type="NCBIfam" id="TIGR00118">
    <property type="entry name" value="acolac_lg"/>
    <property type="match status" value="1"/>
</dbReference>
<comment type="pathway">
    <text evidence="2 14">Amino-acid biosynthesis; L-valine biosynthesis; L-valine from pyruvate: step 1/4.</text>
</comment>
<protein>
    <recommendedName>
        <fullName evidence="4 14">Acetolactate synthase</fullName>
        <ecNumber evidence="4 14">2.2.1.6</ecNumber>
    </recommendedName>
</protein>
<dbReference type="GO" id="GO:0030976">
    <property type="term" value="F:thiamine pyrophosphate binding"/>
    <property type="evidence" value="ECO:0007669"/>
    <property type="project" value="UniProtKB-UniRule"/>
</dbReference>
<dbReference type="Gene3D" id="3.40.50.1220">
    <property type="entry name" value="TPP-binding domain"/>
    <property type="match status" value="1"/>
</dbReference>
<feature type="domain" description="Thiamine pyrophosphate enzyme N-terminal TPP-binding" evidence="17">
    <location>
        <begin position="4"/>
        <end position="118"/>
    </location>
</feature>
<evidence type="ECO:0000256" key="10">
    <source>
        <dbReference type="ARBA" id="ARBA00022842"/>
    </source>
</evidence>
<dbReference type="InterPro" id="IPR012001">
    <property type="entry name" value="Thiamin_PyroP_enz_TPP-bd_dom"/>
</dbReference>